<dbReference type="Proteomes" id="UP000000305">
    <property type="component" value="Unassembled WGS sequence"/>
</dbReference>
<dbReference type="GO" id="GO:0004553">
    <property type="term" value="F:hydrolase activity, hydrolyzing O-glycosyl compounds"/>
    <property type="evidence" value="ECO:0007669"/>
    <property type="project" value="InterPro"/>
</dbReference>
<dbReference type="PROSITE" id="PS51762">
    <property type="entry name" value="GH16_2"/>
    <property type="match status" value="1"/>
</dbReference>
<dbReference type="InterPro" id="IPR000757">
    <property type="entry name" value="Beta-glucanase-like"/>
</dbReference>
<dbReference type="InterPro" id="IPR013320">
    <property type="entry name" value="ConA-like_dom_sf"/>
</dbReference>
<feature type="non-terminal residue" evidence="3">
    <location>
        <position position="207"/>
    </location>
</feature>
<dbReference type="PhylomeDB" id="E9I5R8"/>
<dbReference type="eggNOG" id="ENOG502QRX5">
    <property type="taxonomic scope" value="Eukaryota"/>
</dbReference>
<dbReference type="GO" id="GO:0005576">
    <property type="term" value="C:extracellular region"/>
    <property type="evidence" value="ECO:0000318"/>
    <property type="project" value="GO_Central"/>
</dbReference>
<gene>
    <name evidence="3" type="ORF">DAPPUDRAFT_342112</name>
</gene>
<dbReference type="AlphaFoldDB" id="E9I5R8"/>
<dbReference type="SUPFAM" id="SSF49899">
    <property type="entry name" value="Concanavalin A-like lectins/glucanases"/>
    <property type="match status" value="1"/>
</dbReference>
<dbReference type="STRING" id="6669.E9I5R8"/>
<accession>E9I5R8</accession>
<proteinExistence type="inferred from homology"/>
<dbReference type="PANTHER" id="PTHR10963">
    <property type="entry name" value="GLYCOSYL HYDROLASE-RELATED"/>
    <property type="match status" value="1"/>
</dbReference>
<dbReference type="PANTHER" id="PTHR10963:SF55">
    <property type="entry name" value="GLYCOSIDE HYDROLASE FAMILY 16 PROTEIN"/>
    <property type="match status" value="1"/>
</dbReference>
<dbReference type="HOGENOM" id="CLU_019533_2_2_1"/>
<dbReference type="InParanoid" id="E9I5R8"/>
<dbReference type="Pfam" id="PF00722">
    <property type="entry name" value="Glyco_hydro_16"/>
    <property type="match status" value="1"/>
</dbReference>
<organism evidence="3 4">
    <name type="scientific">Daphnia pulex</name>
    <name type="common">Water flea</name>
    <dbReference type="NCBI Taxonomy" id="6669"/>
    <lineage>
        <taxon>Eukaryota</taxon>
        <taxon>Metazoa</taxon>
        <taxon>Ecdysozoa</taxon>
        <taxon>Arthropoda</taxon>
        <taxon>Crustacea</taxon>
        <taxon>Branchiopoda</taxon>
        <taxon>Diplostraca</taxon>
        <taxon>Cladocera</taxon>
        <taxon>Anomopoda</taxon>
        <taxon>Daphniidae</taxon>
        <taxon>Daphnia</taxon>
    </lineage>
</organism>
<dbReference type="OrthoDB" id="4781at2759"/>
<keyword evidence="4" id="KW-1185">Reference proteome</keyword>
<comment type="similarity">
    <text evidence="1">Belongs to the glycosyl hydrolase 16 family.</text>
</comment>
<reference evidence="3 4" key="1">
    <citation type="journal article" date="2011" name="Science">
        <title>The ecoresponsive genome of Daphnia pulex.</title>
        <authorList>
            <person name="Colbourne J.K."/>
            <person name="Pfrender M.E."/>
            <person name="Gilbert D."/>
            <person name="Thomas W.K."/>
            <person name="Tucker A."/>
            <person name="Oakley T.H."/>
            <person name="Tokishita S."/>
            <person name="Aerts A."/>
            <person name="Arnold G.J."/>
            <person name="Basu M.K."/>
            <person name="Bauer D.J."/>
            <person name="Caceres C.E."/>
            <person name="Carmel L."/>
            <person name="Casola C."/>
            <person name="Choi J.H."/>
            <person name="Detter J.C."/>
            <person name="Dong Q."/>
            <person name="Dusheyko S."/>
            <person name="Eads B.D."/>
            <person name="Frohlich T."/>
            <person name="Geiler-Samerotte K.A."/>
            <person name="Gerlach D."/>
            <person name="Hatcher P."/>
            <person name="Jogdeo S."/>
            <person name="Krijgsveld J."/>
            <person name="Kriventseva E.V."/>
            <person name="Kultz D."/>
            <person name="Laforsch C."/>
            <person name="Lindquist E."/>
            <person name="Lopez J."/>
            <person name="Manak J.R."/>
            <person name="Muller J."/>
            <person name="Pangilinan J."/>
            <person name="Patwardhan R.P."/>
            <person name="Pitluck S."/>
            <person name="Pritham E.J."/>
            <person name="Rechtsteiner A."/>
            <person name="Rho M."/>
            <person name="Rogozin I.B."/>
            <person name="Sakarya O."/>
            <person name="Salamov A."/>
            <person name="Schaack S."/>
            <person name="Shapiro H."/>
            <person name="Shiga Y."/>
            <person name="Skalitzky C."/>
            <person name="Smith Z."/>
            <person name="Souvorov A."/>
            <person name="Sung W."/>
            <person name="Tang Z."/>
            <person name="Tsuchiya D."/>
            <person name="Tu H."/>
            <person name="Vos H."/>
            <person name="Wang M."/>
            <person name="Wolf Y.I."/>
            <person name="Yamagata H."/>
            <person name="Yamada T."/>
            <person name="Ye Y."/>
            <person name="Shaw J.R."/>
            <person name="Andrews J."/>
            <person name="Crease T.J."/>
            <person name="Tang H."/>
            <person name="Lucas S.M."/>
            <person name="Robertson H.M."/>
            <person name="Bork P."/>
            <person name="Koonin E.V."/>
            <person name="Zdobnov E.M."/>
            <person name="Grigoriev I.V."/>
            <person name="Lynch M."/>
            <person name="Boore J.L."/>
        </authorList>
    </citation>
    <scope>NUCLEOTIDE SEQUENCE [LARGE SCALE GENOMIC DNA]</scope>
</reference>
<dbReference type="EMBL" id="GL735831">
    <property type="protein sequence ID" value="EFX60662.1"/>
    <property type="molecule type" value="Genomic_DNA"/>
</dbReference>
<evidence type="ECO:0000256" key="1">
    <source>
        <dbReference type="ARBA" id="ARBA00006865"/>
    </source>
</evidence>
<dbReference type="InterPro" id="IPR050546">
    <property type="entry name" value="Glycosyl_Hydrlase_16"/>
</dbReference>
<dbReference type="GO" id="GO:0005975">
    <property type="term" value="P:carbohydrate metabolic process"/>
    <property type="evidence" value="ECO:0007669"/>
    <property type="project" value="InterPro"/>
</dbReference>
<evidence type="ECO:0000313" key="4">
    <source>
        <dbReference type="Proteomes" id="UP000000305"/>
    </source>
</evidence>
<sequence length="207" mass="23457">LWPSMWLLPTDNAYGEWPKSGEIDMVEIRGNEKYVCDGMQSGNKRANSTLHWGASVTQDKYTKTRWTKLLSNGSFATEFHTYSLSWLPTGISFLIDGQVIGNITQPAGGFWKLGGSNGTNIWANGTIMAPFDKRFHLILNVAAGGDYFPDRCFNYNDTGALVSKPWSTNATVQMKPFWAAKNQWYPTWTRNPEDSHMLVDYIRVWSL</sequence>
<name>E9I5R8_DAPPU</name>
<protein>
    <recommendedName>
        <fullName evidence="2">GH16 domain-containing protein</fullName>
    </recommendedName>
</protein>
<dbReference type="KEGG" id="dpx:DAPPUDRAFT_342112"/>
<feature type="domain" description="GH16" evidence="2">
    <location>
        <begin position="1"/>
        <end position="207"/>
    </location>
</feature>
<evidence type="ECO:0000259" key="2">
    <source>
        <dbReference type="PROSITE" id="PS51762"/>
    </source>
</evidence>
<dbReference type="FunCoup" id="E9I5R8">
    <property type="interactions" value="54"/>
</dbReference>
<dbReference type="Gene3D" id="2.60.120.200">
    <property type="match status" value="1"/>
</dbReference>
<evidence type="ECO:0000313" key="3">
    <source>
        <dbReference type="EMBL" id="EFX60662.1"/>
    </source>
</evidence>
<dbReference type="OMA" id="WANGTIM"/>